<evidence type="ECO:0000313" key="3">
    <source>
        <dbReference type="Proteomes" id="UP000565576"/>
    </source>
</evidence>
<evidence type="ECO:0000256" key="1">
    <source>
        <dbReference type="SAM" id="MobiDB-lite"/>
    </source>
</evidence>
<protein>
    <submittedName>
        <fullName evidence="2">Uncharacterized protein</fullName>
    </submittedName>
</protein>
<sequence length="194" mass="20422">MTSISPAPSAALAILQQVNVSTTMPQRLQSSADKLIAVSTGQPNIVSVSKQPNPAQSKVSEAIFSMNGDSIAKQKLELIERTGKALGIVRNDYASMDDFVAAMKKAFGELKVQPGAAGAIHGLEKELGLDKLGLSLEDVISSATEGGDNDKVTRALEKRSHQKDDDKKDGDGEANKSVVIDHAAASLYGLLSFS</sequence>
<gene>
    <name evidence="2" type="ORF">GGD46_001665</name>
</gene>
<organism evidence="2 3">
    <name type="scientific">Rhizobium lusitanum</name>
    <dbReference type="NCBI Taxonomy" id="293958"/>
    <lineage>
        <taxon>Bacteria</taxon>
        <taxon>Pseudomonadati</taxon>
        <taxon>Pseudomonadota</taxon>
        <taxon>Alphaproteobacteria</taxon>
        <taxon>Hyphomicrobiales</taxon>
        <taxon>Rhizobiaceae</taxon>
        <taxon>Rhizobium/Agrobacterium group</taxon>
        <taxon>Rhizobium</taxon>
    </lineage>
</organism>
<comment type="caution">
    <text evidence="2">The sequence shown here is derived from an EMBL/GenBank/DDBJ whole genome shotgun (WGS) entry which is preliminary data.</text>
</comment>
<reference evidence="2 3" key="1">
    <citation type="submission" date="2020-08" db="EMBL/GenBank/DDBJ databases">
        <title>Genomic Encyclopedia of Type Strains, Phase IV (KMG-V): Genome sequencing to study the core and pangenomes of soil and plant-associated prokaryotes.</title>
        <authorList>
            <person name="Whitman W."/>
        </authorList>
    </citation>
    <scope>NUCLEOTIDE SEQUENCE [LARGE SCALE GENOMIC DNA]</scope>
    <source>
        <strain evidence="2 3">SEMIA 4060</strain>
    </source>
</reference>
<evidence type="ECO:0000313" key="2">
    <source>
        <dbReference type="EMBL" id="MBB6484387.1"/>
    </source>
</evidence>
<accession>A0A7X0MB46</accession>
<dbReference type="AlphaFoldDB" id="A0A7X0MB46"/>
<feature type="compositionally biased region" description="Basic and acidic residues" evidence="1">
    <location>
        <begin position="148"/>
        <end position="174"/>
    </location>
</feature>
<dbReference type="Proteomes" id="UP000565576">
    <property type="component" value="Unassembled WGS sequence"/>
</dbReference>
<name>A0A7X0MB46_9HYPH</name>
<feature type="region of interest" description="Disordered" evidence="1">
    <location>
        <begin position="145"/>
        <end position="175"/>
    </location>
</feature>
<dbReference type="EMBL" id="JACHBG010000003">
    <property type="protein sequence ID" value="MBB6484387.1"/>
    <property type="molecule type" value="Genomic_DNA"/>
</dbReference>
<dbReference type="RefSeq" id="WP_184703250.1">
    <property type="nucleotide sequence ID" value="NZ_JACHBG010000003.1"/>
</dbReference>
<proteinExistence type="predicted"/>